<evidence type="ECO:0000259" key="7">
    <source>
        <dbReference type="PROSITE" id="PS50119"/>
    </source>
</evidence>
<evidence type="ECO:0000256" key="1">
    <source>
        <dbReference type="ARBA" id="ARBA00022723"/>
    </source>
</evidence>
<feature type="domain" description="B box-type" evidence="7">
    <location>
        <begin position="91"/>
        <end position="130"/>
    </location>
</feature>
<keyword evidence="5" id="KW-0175">Coiled coil</keyword>
<keyword evidence="3" id="KW-0862">Zinc</keyword>
<dbReference type="Gene3D" id="3.30.40.10">
    <property type="entry name" value="Zinc/RING finger domain, C3HC4 (zinc finger)"/>
    <property type="match status" value="1"/>
</dbReference>
<keyword evidence="1" id="KW-0479">Metal-binding</keyword>
<dbReference type="GeneID" id="113419501"/>
<evidence type="ECO:0000259" key="6">
    <source>
        <dbReference type="PROSITE" id="PS50089"/>
    </source>
</evidence>
<dbReference type="SMART" id="SM00336">
    <property type="entry name" value="BBOX"/>
    <property type="match status" value="1"/>
</dbReference>
<dbReference type="KEGG" id="nss:113419501"/>
<feature type="domain" description="RING-type" evidence="6">
    <location>
        <begin position="19"/>
        <end position="56"/>
    </location>
</feature>
<organism evidence="8 9">
    <name type="scientific">Notechis scutatus</name>
    <name type="common">mainland tiger snake</name>
    <dbReference type="NCBI Taxonomy" id="8663"/>
    <lineage>
        <taxon>Eukaryota</taxon>
        <taxon>Metazoa</taxon>
        <taxon>Chordata</taxon>
        <taxon>Craniata</taxon>
        <taxon>Vertebrata</taxon>
        <taxon>Euteleostomi</taxon>
        <taxon>Lepidosauria</taxon>
        <taxon>Squamata</taxon>
        <taxon>Bifurcata</taxon>
        <taxon>Unidentata</taxon>
        <taxon>Episquamata</taxon>
        <taxon>Toxicofera</taxon>
        <taxon>Serpentes</taxon>
        <taxon>Colubroidea</taxon>
        <taxon>Elapidae</taxon>
        <taxon>Hydrophiinae</taxon>
        <taxon>Notechis</taxon>
    </lineage>
</organism>
<keyword evidence="2 4" id="KW-0863">Zinc-finger</keyword>
<accession>A0A6J1UUM6</accession>
<evidence type="ECO:0000313" key="9">
    <source>
        <dbReference type="RefSeq" id="XP_026534692.1"/>
    </source>
</evidence>
<evidence type="ECO:0000256" key="5">
    <source>
        <dbReference type="SAM" id="Coils"/>
    </source>
</evidence>
<sequence length="326" mass="37307">MAASGEETLVGQLGELATCPICLDFLEQPMVLSCGHNFCRRCLAQLGDQSSCPLCRVRVEPKRTYPNQPMANIVCHLKRRRLSEGAQEESSDQQLCQEHRQPLQIFCSSEKNLLCLACLREHRGHSLFSLPEAAQGYKDLLHGLREPLRKEEQKLQKQRQAEEQSRQEFQEQFAAEKQKVGLVLESLQELLRETQLGWLGWLAEQEEKMEAEWAVALDKLSREILHLQQLMAQMERKCRQPNEEFLQDIQDTVDRCQSYVVGSVESASPRLQVRLRTLLEKNASVRRIVDNSKASLQATLTRENLERLLTTAAAPEQPRSPKVLPI</sequence>
<dbReference type="SMART" id="SM00184">
    <property type="entry name" value="RING"/>
    <property type="match status" value="1"/>
</dbReference>
<protein>
    <submittedName>
        <fullName evidence="9">Zinc finger protein RFP-like isoform X1</fullName>
    </submittedName>
</protein>
<dbReference type="Pfam" id="PF13923">
    <property type="entry name" value="zf-C3HC4_2"/>
    <property type="match status" value="1"/>
</dbReference>
<evidence type="ECO:0000256" key="2">
    <source>
        <dbReference type="ARBA" id="ARBA00022771"/>
    </source>
</evidence>
<dbReference type="Pfam" id="PF00643">
    <property type="entry name" value="zf-B_box"/>
    <property type="match status" value="1"/>
</dbReference>
<dbReference type="GO" id="GO:0008270">
    <property type="term" value="F:zinc ion binding"/>
    <property type="evidence" value="ECO:0007669"/>
    <property type="project" value="UniProtKB-KW"/>
</dbReference>
<dbReference type="PROSITE" id="PS50119">
    <property type="entry name" value="ZF_BBOX"/>
    <property type="match status" value="1"/>
</dbReference>
<dbReference type="InterPro" id="IPR013083">
    <property type="entry name" value="Znf_RING/FYVE/PHD"/>
</dbReference>
<feature type="coiled-coil region" evidence="5">
    <location>
        <begin position="148"/>
        <end position="179"/>
    </location>
</feature>
<dbReference type="InterPro" id="IPR000315">
    <property type="entry name" value="Znf_B-box"/>
</dbReference>
<reference evidence="9" key="1">
    <citation type="submission" date="2025-08" db="UniProtKB">
        <authorList>
            <consortium name="RefSeq"/>
        </authorList>
    </citation>
    <scope>IDENTIFICATION</scope>
</reference>
<dbReference type="RefSeq" id="XP_026534692.1">
    <property type="nucleotide sequence ID" value="XM_026678907.1"/>
</dbReference>
<proteinExistence type="predicted"/>
<dbReference type="PROSITE" id="PS00518">
    <property type="entry name" value="ZF_RING_1"/>
    <property type="match status" value="1"/>
</dbReference>
<evidence type="ECO:0000256" key="4">
    <source>
        <dbReference type="PROSITE-ProRule" id="PRU00024"/>
    </source>
</evidence>
<dbReference type="InterPro" id="IPR001841">
    <property type="entry name" value="Znf_RING"/>
</dbReference>
<dbReference type="PROSITE" id="PS50089">
    <property type="entry name" value="ZF_RING_2"/>
    <property type="match status" value="1"/>
</dbReference>
<dbReference type="PANTHER" id="PTHR24103">
    <property type="entry name" value="E3 UBIQUITIN-PROTEIN LIGASE TRIM"/>
    <property type="match status" value="1"/>
</dbReference>
<evidence type="ECO:0000313" key="8">
    <source>
        <dbReference type="Proteomes" id="UP000504612"/>
    </source>
</evidence>
<gene>
    <name evidence="9" type="primary">LOC113419501</name>
</gene>
<dbReference type="InterPro" id="IPR017907">
    <property type="entry name" value="Znf_RING_CS"/>
</dbReference>
<dbReference type="Gene3D" id="3.30.160.60">
    <property type="entry name" value="Classic Zinc Finger"/>
    <property type="match status" value="1"/>
</dbReference>
<dbReference type="SUPFAM" id="SSF57845">
    <property type="entry name" value="B-box zinc-binding domain"/>
    <property type="match status" value="1"/>
</dbReference>
<name>A0A6J1UUM6_9SAUR</name>
<dbReference type="AlphaFoldDB" id="A0A6J1UUM6"/>
<keyword evidence="8" id="KW-1185">Reference proteome</keyword>
<evidence type="ECO:0000256" key="3">
    <source>
        <dbReference type="ARBA" id="ARBA00022833"/>
    </source>
</evidence>
<dbReference type="InterPro" id="IPR050143">
    <property type="entry name" value="TRIM/RBCC"/>
</dbReference>
<dbReference type="Proteomes" id="UP000504612">
    <property type="component" value="Unplaced"/>
</dbReference>
<dbReference type="SUPFAM" id="SSF57850">
    <property type="entry name" value="RING/U-box"/>
    <property type="match status" value="1"/>
</dbReference>